<evidence type="ECO:0000256" key="1">
    <source>
        <dbReference type="ARBA" id="ARBA00022801"/>
    </source>
</evidence>
<name>A0A6B4JLE0_CLOBO</name>
<dbReference type="GO" id="GO:0046872">
    <property type="term" value="F:metal ion binding"/>
    <property type="evidence" value="ECO:0007669"/>
    <property type="project" value="UniProtKB-KW"/>
</dbReference>
<dbReference type="SUPFAM" id="SSF53187">
    <property type="entry name" value="Zn-dependent exopeptidases"/>
    <property type="match status" value="1"/>
</dbReference>
<dbReference type="NCBIfam" id="TIGR01891">
    <property type="entry name" value="amidohydrolases"/>
    <property type="match status" value="1"/>
</dbReference>
<comment type="caution">
    <text evidence="4">The sequence shown here is derived from an EMBL/GenBank/DDBJ whole genome shotgun (WGS) entry which is preliminary data.</text>
</comment>
<dbReference type="FunFam" id="3.30.70.360:FF:000001">
    <property type="entry name" value="N-acetyldiaminopimelate deacetylase"/>
    <property type="match status" value="1"/>
</dbReference>
<dbReference type="PIRSF" id="PIRSF005962">
    <property type="entry name" value="Pept_M20D_amidohydro"/>
    <property type="match status" value="1"/>
</dbReference>
<proteinExistence type="predicted"/>
<dbReference type="PANTHER" id="PTHR11014:SF63">
    <property type="entry name" value="METALLOPEPTIDASE, PUTATIVE (AFU_ORTHOLOGUE AFUA_6G09600)-RELATED"/>
    <property type="match status" value="1"/>
</dbReference>
<dbReference type="SUPFAM" id="SSF55031">
    <property type="entry name" value="Bacterial exopeptidase dimerisation domain"/>
    <property type="match status" value="1"/>
</dbReference>
<keyword evidence="2" id="KW-0479">Metal-binding</keyword>
<gene>
    <name evidence="4" type="ORF">FDG31_04245</name>
</gene>
<feature type="binding site" evidence="2">
    <location>
        <position position="100"/>
    </location>
    <ligand>
        <name>Mn(2+)</name>
        <dbReference type="ChEBI" id="CHEBI:29035"/>
        <label>2</label>
    </ligand>
</feature>
<feature type="domain" description="Peptidase M20 dimerisation" evidence="3">
    <location>
        <begin position="186"/>
        <end position="280"/>
    </location>
</feature>
<dbReference type="Pfam" id="PF07687">
    <property type="entry name" value="M20_dimer"/>
    <property type="match status" value="1"/>
</dbReference>
<feature type="binding site" evidence="2">
    <location>
        <position position="362"/>
    </location>
    <ligand>
        <name>Mn(2+)</name>
        <dbReference type="ChEBI" id="CHEBI:29035"/>
        <label>2</label>
    </ligand>
</feature>
<keyword evidence="2" id="KW-0464">Manganese</keyword>
<dbReference type="AlphaFoldDB" id="A0A6B4JLE0"/>
<evidence type="ECO:0000313" key="5">
    <source>
        <dbReference type="Proteomes" id="UP000486903"/>
    </source>
</evidence>
<keyword evidence="1 4" id="KW-0378">Hydrolase</keyword>
<reference evidence="4 5" key="1">
    <citation type="submission" date="2019-04" db="EMBL/GenBank/DDBJ databases">
        <title>Genome sequencing of Clostridium botulinum Groups I-IV and Clostridium butyricum.</title>
        <authorList>
            <person name="Brunt J."/>
            <person name="Van Vliet A.H.M."/>
            <person name="Stringer S.C."/>
            <person name="Carter A.T."/>
            <person name="Peck M.W."/>
        </authorList>
    </citation>
    <scope>NUCLEOTIDE SEQUENCE [LARGE SCALE GENOMIC DNA]</scope>
    <source>
        <strain evidence="4 5">BL81</strain>
    </source>
</reference>
<dbReference type="GO" id="GO:0019877">
    <property type="term" value="P:diaminopimelate biosynthetic process"/>
    <property type="evidence" value="ECO:0007669"/>
    <property type="project" value="UniProtKB-ARBA"/>
</dbReference>
<organism evidence="4 5">
    <name type="scientific">Clostridium botulinum</name>
    <dbReference type="NCBI Taxonomy" id="1491"/>
    <lineage>
        <taxon>Bacteria</taxon>
        <taxon>Bacillati</taxon>
        <taxon>Bacillota</taxon>
        <taxon>Clostridia</taxon>
        <taxon>Eubacteriales</taxon>
        <taxon>Clostridiaceae</taxon>
        <taxon>Clostridium</taxon>
    </lineage>
</organism>
<dbReference type="InterPro" id="IPR017439">
    <property type="entry name" value="Amidohydrolase"/>
</dbReference>
<dbReference type="RefSeq" id="WP_003374199.1">
    <property type="nucleotide sequence ID" value="NZ_JACBBA010000002.1"/>
</dbReference>
<dbReference type="InterPro" id="IPR011650">
    <property type="entry name" value="Peptidase_M20_dimer"/>
</dbReference>
<dbReference type="EMBL" id="SXFB01000002">
    <property type="protein sequence ID" value="NFV25380.1"/>
    <property type="molecule type" value="Genomic_DNA"/>
</dbReference>
<dbReference type="InterPro" id="IPR002933">
    <property type="entry name" value="Peptidase_M20"/>
</dbReference>
<dbReference type="Proteomes" id="UP000486903">
    <property type="component" value="Unassembled WGS sequence"/>
</dbReference>
<sequence>MCKFFERAKEIEEEIIKNRRFLHEHAELGNELPTTKQYVIEKLKEIGCSPEEICKSGIVTTIGGKRNGKVILLRADMDALPMKEESGLKFSSKTQCAHTCGHDTHTAMLLGAAKLLKEKEDELEGTVKLMFQPDEEGLGGAKAMIDAGVLENPKVDSAFGMHILSKIMPTGHVAYNTGYCAASSDNFKIIINGQGGHGAMPNQTIDPINVGVHIHLALQELISRESDPSDTAVITIGTFNSGDSFNIIPEKAILTGTMRSYSKENREKLLKRLNEVVDFTAKTFRAEAKLESSASTPALYCEPKISEEFAEYLKKELGNNISKLDTKLGGSEDFSQVLDKVPGTMVILGGGSEQEGFKYGQHNPKVVFNEDCLHVGAAVYAHSAFEWLKNNK</sequence>
<protein>
    <submittedName>
        <fullName evidence="4">Amidohydrolase</fullName>
    </submittedName>
</protein>
<feature type="binding site" evidence="2">
    <location>
        <position position="162"/>
    </location>
    <ligand>
        <name>Mn(2+)</name>
        <dbReference type="ChEBI" id="CHEBI:29035"/>
        <label>2</label>
    </ligand>
</feature>
<accession>A0A6B4JLE0</accession>
<dbReference type="PANTHER" id="PTHR11014">
    <property type="entry name" value="PEPTIDASE M20 FAMILY MEMBER"/>
    <property type="match status" value="1"/>
</dbReference>
<evidence type="ECO:0000259" key="3">
    <source>
        <dbReference type="Pfam" id="PF07687"/>
    </source>
</evidence>
<dbReference type="Gene3D" id="3.40.630.10">
    <property type="entry name" value="Zn peptidases"/>
    <property type="match status" value="1"/>
</dbReference>
<dbReference type="Gene3D" id="3.30.70.360">
    <property type="match status" value="1"/>
</dbReference>
<dbReference type="Pfam" id="PF01546">
    <property type="entry name" value="Peptidase_M20"/>
    <property type="match status" value="1"/>
</dbReference>
<evidence type="ECO:0000313" key="4">
    <source>
        <dbReference type="EMBL" id="NFV25380.1"/>
    </source>
</evidence>
<dbReference type="GO" id="GO:0050118">
    <property type="term" value="F:N-acetyldiaminopimelate deacetylase activity"/>
    <property type="evidence" value="ECO:0007669"/>
    <property type="project" value="UniProtKB-ARBA"/>
</dbReference>
<dbReference type="InterPro" id="IPR036264">
    <property type="entry name" value="Bact_exopeptidase_dim_dom"/>
</dbReference>
<comment type="cofactor">
    <cofactor evidence="2">
        <name>Mn(2+)</name>
        <dbReference type="ChEBI" id="CHEBI:29035"/>
    </cofactor>
    <text evidence="2">The Mn(2+) ion enhances activity.</text>
</comment>
<feature type="binding site" evidence="2">
    <location>
        <position position="136"/>
    </location>
    <ligand>
        <name>Mn(2+)</name>
        <dbReference type="ChEBI" id="CHEBI:29035"/>
        <label>2</label>
    </ligand>
</feature>
<feature type="binding site" evidence="2">
    <location>
        <position position="102"/>
    </location>
    <ligand>
        <name>Mn(2+)</name>
        <dbReference type="ChEBI" id="CHEBI:29035"/>
        <label>2</label>
    </ligand>
</feature>
<evidence type="ECO:0000256" key="2">
    <source>
        <dbReference type="PIRSR" id="PIRSR005962-1"/>
    </source>
</evidence>
<dbReference type="CDD" id="cd03886">
    <property type="entry name" value="M20_Acy1"/>
    <property type="match status" value="1"/>
</dbReference>